<dbReference type="PANTHER" id="PTHR46743:SF2">
    <property type="entry name" value="TEICHOIC ACIDS EXPORT ATP-BINDING PROTEIN TAGH"/>
    <property type="match status" value="1"/>
</dbReference>
<organism evidence="2">
    <name type="scientific">human gut metagenome</name>
    <dbReference type="NCBI Taxonomy" id="408170"/>
    <lineage>
        <taxon>unclassified sequences</taxon>
        <taxon>metagenomes</taxon>
        <taxon>organismal metagenomes</taxon>
    </lineage>
</organism>
<dbReference type="GO" id="GO:0005524">
    <property type="term" value="F:ATP binding"/>
    <property type="evidence" value="ECO:0007669"/>
    <property type="project" value="InterPro"/>
</dbReference>
<sequence>MTEMNENCVIKIENLSKEYRLGAIGSGTLRHDLQSWYAKKRGKEDPNQRIGAKQYTKDDTFLALDGVNLEVNRGERIGIIGANGAGKSTLLKVLCRITSPTDGRVRFRGRIASMLEVGTGFHAELTGRENIYLNGAILGMTKKEVTSK</sequence>
<dbReference type="InterPro" id="IPR003439">
    <property type="entry name" value="ABC_transporter-like_ATP-bd"/>
</dbReference>
<reference evidence="2" key="1">
    <citation type="journal article" date="2013" name="Environ. Microbiol.">
        <title>Microbiota from the distal guts of lean and obese adolescents exhibit partial functional redundancy besides clear differences in community structure.</title>
        <authorList>
            <person name="Ferrer M."/>
            <person name="Ruiz A."/>
            <person name="Lanza F."/>
            <person name="Haange S.B."/>
            <person name="Oberbach A."/>
            <person name="Till H."/>
            <person name="Bargiela R."/>
            <person name="Campoy C."/>
            <person name="Segura M.T."/>
            <person name="Richter M."/>
            <person name="von Bergen M."/>
            <person name="Seifert J."/>
            <person name="Suarez A."/>
        </authorList>
    </citation>
    <scope>NUCLEOTIDE SEQUENCE</scope>
</reference>
<feature type="domain" description="ABC transporter" evidence="1">
    <location>
        <begin position="64"/>
        <end position="111"/>
    </location>
</feature>
<dbReference type="Gene3D" id="3.40.50.300">
    <property type="entry name" value="P-loop containing nucleotide triphosphate hydrolases"/>
    <property type="match status" value="1"/>
</dbReference>
<evidence type="ECO:0000313" key="2">
    <source>
        <dbReference type="EMBL" id="EKC65881.1"/>
    </source>
</evidence>
<dbReference type="InterPro" id="IPR027417">
    <property type="entry name" value="P-loop_NTPase"/>
</dbReference>
<dbReference type="SUPFAM" id="SSF52540">
    <property type="entry name" value="P-loop containing nucleoside triphosphate hydrolases"/>
    <property type="match status" value="1"/>
</dbReference>
<dbReference type="AlphaFoldDB" id="K1U2X4"/>
<dbReference type="Pfam" id="PF00005">
    <property type="entry name" value="ABC_tran"/>
    <property type="match status" value="1"/>
</dbReference>
<name>K1U2X4_9ZZZZ</name>
<proteinExistence type="predicted"/>
<dbReference type="GO" id="GO:0016887">
    <property type="term" value="F:ATP hydrolysis activity"/>
    <property type="evidence" value="ECO:0007669"/>
    <property type="project" value="InterPro"/>
</dbReference>
<dbReference type="PANTHER" id="PTHR46743">
    <property type="entry name" value="TEICHOIC ACIDS EXPORT ATP-BINDING PROTEIN TAGH"/>
    <property type="match status" value="1"/>
</dbReference>
<evidence type="ECO:0000259" key="1">
    <source>
        <dbReference type="Pfam" id="PF00005"/>
    </source>
</evidence>
<accession>K1U2X4</accession>
<dbReference type="InterPro" id="IPR050683">
    <property type="entry name" value="Bact_Polysacc_Export_ATP-bd"/>
</dbReference>
<dbReference type="EMBL" id="AJWY01006782">
    <property type="protein sequence ID" value="EKC65881.1"/>
    <property type="molecule type" value="Genomic_DNA"/>
</dbReference>
<gene>
    <name evidence="2" type="ORF">LEA_10090</name>
</gene>
<comment type="caution">
    <text evidence="2">The sequence shown here is derived from an EMBL/GenBank/DDBJ whole genome shotgun (WGS) entry which is preliminary data.</text>
</comment>
<protein>
    <submittedName>
        <fullName evidence="2">ABC-type polysaccharide/polyol phosphate transport system, ATPase component</fullName>
    </submittedName>
</protein>